<gene>
    <name evidence="9" type="primary">LOC109125916</name>
</gene>
<name>A0ABM1QBX4_CAMSA</name>
<proteinExistence type="predicted"/>
<evidence type="ECO:0000256" key="5">
    <source>
        <dbReference type="ARBA" id="ARBA00022801"/>
    </source>
</evidence>
<keyword evidence="6" id="KW-0695">RNA-directed DNA polymerase</keyword>
<dbReference type="GeneID" id="109125916"/>
<feature type="domain" description="Reverse transcriptase RNase H-like" evidence="7">
    <location>
        <begin position="46"/>
        <end position="89"/>
    </location>
</feature>
<dbReference type="SUPFAM" id="SSF56672">
    <property type="entry name" value="DNA/RNA polymerases"/>
    <property type="match status" value="1"/>
</dbReference>
<dbReference type="InterPro" id="IPR041373">
    <property type="entry name" value="RT_RNaseH"/>
</dbReference>
<evidence type="ECO:0000256" key="2">
    <source>
        <dbReference type="ARBA" id="ARBA00022695"/>
    </source>
</evidence>
<reference evidence="9" key="2">
    <citation type="submission" date="2025-08" db="UniProtKB">
        <authorList>
            <consortium name="RefSeq"/>
        </authorList>
    </citation>
    <scope>IDENTIFICATION</scope>
    <source>
        <tissue evidence="9">Leaf</tissue>
    </source>
</reference>
<reference evidence="8" key="1">
    <citation type="journal article" date="2014" name="Nat. Commun.">
        <title>The emerging biofuel crop Camelina sativa retains a highly undifferentiated hexaploid genome structure.</title>
        <authorList>
            <person name="Kagale S."/>
            <person name="Koh C."/>
            <person name="Nixon J."/>
            <person name="Bollina V."/>
            <person name="Clarke W.E."/>
            <person name="Tuteja R."/>
            <person name="Spillane C."/>
            <person name="Robinson S.J."/>
            <person name="Links M.G."/>
            <person name="Clarke C."/>
            <person name="Higgins E.E."/>
            <person name="Huebert T."/>
            <person name="Sharpe A.G."/>
            <person name="Parkin I.A."/>
        </authorList>
    </citation>
    <scope>NUCLEOTIDE SEQUENCE [LARGE SCALE GENOMIC DNA]</scope>
    <source>
        <strain evidence="8">cv. DH55</strain>
    </source>
</reference>
<dbReference type="PANTHER" id="PTHR34072">
    <property type="entry name" value="ENZYMATIC POLYPROTEIN-RELATED"/>
    <property type="match status" value="1"/>
</dbReference>
<keyword evidence="2" id="KW-0548">Nucleotidyltransferase</keyword>
<dbReference type="RefSeq" id="XP_019084262.1">
    <property type="nucleotide sequence ID" value="XM_019228717.1"/>
</dbReference>
<dbReference type="InterPro" id="IPR043502">
    <property type="entry name" value="DNA/RNA_pol_sf"/>
</dbReference>
<evidence type="ECO:0000313" key="8">
    <source>
        <dbReference type="Proteomes" id="UP000694864"/>
    </source>
</evidence>
<accession>A0ABM1QBX4</accession>
<evidence type="ECO:0000256" key="6">
    <source>
        <dbReference type="ARBA" id="ARBA00022918"/>
    </source>
</evidence>
<evidence type="ECO:0000313" key="9">
    <source>
        <dbReference type="RefSeq" id="XP_019084262.1"/>
    </source>
</evidence>
<protein>
    <submittedName>
        <fullName evidence="9">Uncharacterized protein LOC109125916</fullName>
    </submittedName>
</protein>
<keyword evidence="4" id="KW-0255">Endonuclease</keyword>
<dbReference type="PANTHER" id="PTHR34072:SF52">
    <property type="entry name" value="RIBONUCLEASE H"/>
    <property type="match status" value="1"/>
</dbReference>
<dbReference type="Gene3D" id="3.30.70.270">
    <property type="match status" value="1"/>
</dbReference>
<evidence type="ECO:0000259" key="7">
    <source>
        <dbReference type="Pfam" id="PF17917"/>
    </source>
</evidence>
<evidence type="ECO:0000256" key="3">
    <source>
        <dbReference type="ARBA" id="ARBA00022722"/>
    </source>
</evidence>
<keyword evidence="1" id="KW-0808">Transferase</keyword>
<keyword evidence="5" id="KW-0378">Hydrolase</keyword>
<organism evidence="8 9">
    <name type="scientific">Camelina sativa</name>
    <name type="common">False flax</name>
    <name type="synonym">Myagrum sativum</name>
    <dbReference type="NCBI Taxonomy" id="90675"/>
    <lineage>
        <taxon>Eukaryota</taxon>
        <taxon>Viridiplantae</taxon>
        <taxon>Streptophyta</taxon>
        <taxon>Embryophyta</taxon>
        <taxon>Tracheophyta</taxon>
        <taxon>Spermatophyta</taxon>
        <taxon>Magnoliopsida</taxon>
        <taxon>eudicotyledons</taxon>
        <taxon>Gunneridae</taxon>
        <taxon>Pentapetalae</taxon>
        <taxon>rosids</taxon>
        <taxon>malvids</taxon>
        <taxon>Brassicales</taxon>
        <taxon>Brassicaceae</taxon>
        <taxon>Camelineae</taxon>
        <taxon>Camelina</taxon>
    </lineage>
</organism>
<evidence type="ECO:0000256" key="1">
    <source>
        <dbReference type="ARBA" id="ARBA00022679"/>
    </source>
</evidence>
<evidence type="ECO:0000256" key="4">
    <source>
        <dbReference type="ARBA" id="ARBA00022759"/>
    </source>
</evidence>
<keyword evidence="8" id="KW-1185">Reference proteome</keyword>
<dbReference type="InterPro" id="IPR043128">
    <property type="entry name" value="Rev_trsase/Diguanyl_cyclase"/>
</dbReference>
<dbReference type="Proteomes" id="UP000694864">
    <property type="component" value="Chromosome 8"/>
</dbReference>
<dbReference type="Pfam" id="PF17917">
    <property type="entry name" value="RT_RNaseH"/>
    <property type="match status" value="1"/>
</dbReference>
<sequence length="136" mass="15826">MTKLTWNDVLFVWSRECGEGFASLKEMLTTTPVLALPEQGEPYVHGKVIAYASRQLRNHEDKYPTHDLEMVVVVFSLKIWRSYLYGGKVSANGIILLYGRICVAKDEELRQEIMRETHLSMFSIHPEMTKMYRDLK</sequence>
<keyword evidence="3" id="KW-0540">Nuclease</keyword>